<organism evidence="13 14">
    <name type="scientific">Aspergillus leporis</name>
    <dbReference type="NCBI Taxonomy" id="41062"/>
    <lineage>
        <taxon>Eukaryota</taxon>
        <taxon>Fungi</taxon>
        <taxon>Dikarya</taxon>
        <taxon>Ascomycota</taxon>
        <taxon>Pezizomycotina</taxon>
        <taxon>Eurotiomycetes</taxon>
        <taxon>Eurotiomycetidae</taxon>
        <taxon>Eurotiales</taxon>
        <taxon>Aspergillaceae</taxon>
        <taxon>Aspergillus</taxon>
        <taxon>Aspergillus subgen. Circumdati</taxon>
    </lineage>
</organism>
<evidence type="ECO:0000256" key="3">
    <source>
        <dbReference type="ARBA" id="ARBA00008698"/>
    </source>
</evidence>
<dbReference type="AlphaFoldDB" id="A0A5N5X5I0"/>
<dbReference type="InterPro" id="IPR007315">
    <property type="entry name" value="PIG-V/Gpi18"/>
</dbReference>
<protein>
    <recommendedName>
        <fullName evidence="4 12">GPI mannosyltransferase 2</fullName>
        <ecNumber evidence="12">2.4.1.-</ecNumber>
    </recommendedName>
</protein>
<keyword evidence="8 12" id="KW-0812">Transmembrane</keyword>
<keyword evidence="5 12" id="KW-0337">GPI-anchor biosynthesis</keyword>
<accession>A0A5N5X5I0</accession>
<keyword evidence="6 12" id="KW-0328">Glycosyltransferase</keyword>
<evidence type="ECO:0000256" key="8">
    <source>
        <dbReference type="ARBA" id="ARBA00022692"/>
    </source>
</evidence>
<comment type="caution">
    <text evidence="12">Lacks conserved residue(s) required for the propagation of feature annotation.</text>
</comment>
<evidence type="ECO:0000256" key="10">
    <source>
        <dbReference type="ARBA" id="ARBA00022989"/>
    </source>
</evidence>
<comment type="similarity">
    <text evidence="3 12">Belongs to the PIGV family.</text>
</comment>
<dbReference type="EMBL" id="ML732187">
    <property type="protein sequence ID" value="KAB8075926.1"/>
    <property type="molecule type" value="Genomic_DNA"/>
</dbReference>
<keyword evidence="9 12" id="KW-0256">Endoplasmic reticulum</keyword>
<feature type="transmembrane region" description="Helical" evidence="12">
    <location>
        <begin position="321"/>
        <end position="342"/>
    </location>
</feature>
<proteinExistence type="inferred from homology"/>
<evidence type="ECO:0000313" key="13">
    <source>
        <dbReference type="EMBL" id="KAB8075926.1"/>
    </source>
</evidence>
<gene>
    <name evidence="13" type="ORF">BDV29DRAFT_98092</name>
</gene>
<keyword evidence="14" id="KW-1185">Reference proteome</keyword>
<dbReference type="GO" id="GO:0005789">
    <property type="term" value="C:endoplasmic reticulum membrane"/>
    <property type="evidence" value="ECO:0007669"/>
    <property type="project" value="UniProtKB-SubCell"/>
</dbReference>
<keyword evidence="11 12" id="KW-0472">Membrane</keyword>
<comment type="pathway">
    <text evidence="2 12">Glycolipid biosynthesis; glycosylphosphatidylinositol-anchor biosynthesis.</text>
</comment>
<dbReference type="GO" id="GO:0031501">
    <property type="term" value="C:mannosyltransferase complex"/>
    <property type="evidence" value="ECO:0007669"/>
    <property type="project" value="TreeGrafter"/>
</dbReference>
<evidence type="ECO:0000256" key="9">
    <source>
        <dbReference type="ARBA" id="ARBA00022824"/>
    </source>
</evidence>
<evidence type="ECO:0000256" key="7">
    <source>
        <dbReference type="ARBA" id="ARBA00022679"/>
    </source>
</evidence>
<dbReference type="GO" id="GO:0000009">
    <property type="term" value="F:alpha-1,6-mannosyltransferase activity"/>
    <property type="evidence" value="ECO:0007669"/>
    <property type="project" value="InterPro"/>
</dbReference>
<feature type="transmembrane region" description="Helical" evidence="12">
    <location>
        <begin position="12"/>
        <end position="35"/>
    </location>
</feature>
<dbReference type="Proteomes" id="UP000326565">
    <property type="component" value="Unassembled WGS sequence"/>
</dbReference>
<evidence type="ECO:0000256" key="4">
    <source>
        <dbReference type="ARBA" id="ARBA00013795"/>
    </source>
</evidence>
<feature type="transmembrane region" description="Helical" evidence="12">
    <location>
        <begin position="214"/>
        <end position="234"/>
    </location>
</feature>
<feature type="transmembrane region" description="Helical" evidence="12">
    <location>
        <begin position="154"/>
        <end position="175"/>
    </location>
</feature>
<dbReference type="Pfam" id="PF04188">
    <property type="entry name" value="Mannosyl_trans2"/>
    <property type="match status" value="1"/>
</dbReference>
<dbReference type="PANTHER" id="PTHR12468:SF2">
    <property type="entry name" value="GPI MANNOSYLTRANSFERASE 2"/>
    <property type="match status" value="1"/>
</dbReference>
<feature type="transmembrane region" description="Helical" evidence="12">
    <location>
        <begin position="255"/>
        <end position="276"/>
    </location>
</feature>
<dbReference type="GO" id="GO:0006506">
    <property type="term" value="P:GPI anchor biosynthetic process"/>
    <property type="evidence" value="ECO:0007669"/>
    <property type="project" value="UniProtKB-UniPathway"/>
</dbReference>
<comment type="subcellular location">
    <subcellularLocation>
        <location evidence="1 12">Endoplasmic reticulum membrane</location>
        <topology evidence="1 12">Multi-pass membrane protein</topology>
    </subcellularLocation>
</comment>
<dbReference type="OrthoDB" id="10252502at2759"/>
<feature type="transmembrane region" description="Helical" evidence="12">
    <location>
        <begin position="121"/>
        <end position="142"/>
    </location>
</feature>
<dbReference type="EC" id="2.4.1.-" evidence="12"/>
<comment type="function">
    <text evidence="12">Mannosyltransferase involved in glycosylphosphatidylinositol-anchor biosynthesis.</text>
</comment>
<feature type="transmembrane region" description="Helical" evidence="12">
    <location>
        <begin position="448"/>
        <end position="466"/>
    </location>
</feature>
<dbReference type="PANTHER" id="PTHR12468">
    <property type="entry name" value="GPI MANNOSYLTRANSFERASE 2"/>
    <property type="match status" value="1"/>
</dbReference>
<name>A0A5N5X5I0_9EURO</name>
<evidence type="ECO:0000256" key="1">
    <source>
        <dbReference type="ARBA" id="ARBA00004477"/>
    </source>
</evidence>
<evidence type="ECO:0000256" key="2">
    <source>
        <dbReference type="ARBA" id="ARBA00004687"/>
    </source>
</evidence>
<evidence type="ECO:0000256" key="12">
    <source>
        <dbReference type="RuleBase" id="RU363112"/>
    </source>
</evidence>
<evidence type="ECO:0000256" key="5">
    <source>
        <dbReference type="ARBA" id="ARBA00022502"/>
    </source>
</evidence>
<keyword evidence="7 12" id="KW-0808">Transferase</keyword>
<evidence type="ECO:0000313" key="14">
    <source>
        <dbReference type="Proteomes" id="UP000326565"/>
    </source>
</evidence>
<sequence>MSIFLDRPCASLLAVFVSWKAFLLFLAVCSPGPAYDTSTTLLELFRNTSETDHDGSLRAALGLVSDKLTRWDAIYFTEVARRGYMFEQEWAFSFGFTSLIRAIADALQRAAAVNLSFLQDVVGITIAHAAHGMSVWVLYSLAHAVFPGMQGRRLAFIAACLHIFSPAGLFLSAPYGESTHALLSFTGSLLFVQSFGRSKTSTGLQDALLPLSGVMYGLATTVRSNGLLNGMLFFEEAIRLLYSMTGRVTFAKTRRLIAIGVAGVFTALGFVTPQYIAYRQFCMNRTESRLWCRRTLPSIYSFVQDHYWDNGLLRYWTLSNVPLFALACPMLAIMTYSALWTLGVNPYRQNSGDAHDSSTALVHPHAQLTGRLLRSLAAPQITLAILTFLKHHVQIITRMSSGYPVWYFWIAYVLVEGHSLASSGRAAVRLDKEEASITGQYKYARMTVGYMIGYAAIQGALFASFLPPA</sequence>
<reference evidence="13 14" key="1">
    <citation type="submission" date="2019-04" db="EMBL/GenBank/DDBJ databases">
        <title>Friends and foes A comparative genomics study of 23 Aspergillus species from section Flavi.</title>
        <authorList>
            <consortium name="DOE Joint Genome Institute"/>
            <person name="Kjaerbolling I."/>
            <person name="Vesth T."/>
            <person name="Frisvad J.C."/>
            <person name="Nybo J.L."/>
            <person name="Theobald S."/>
            <person name="Kildgaard S."/>
            <person name="Isbrandt T."/>
            <person name="Kuo A."/>
            <person name="Sato A."/>
            <person name="Lyhne E.K."/>
            <person name="Kogle M.E."/>
            <person name="Wiebenga A."/>
            <person name="Kun R.S."/>
            <person name="Lubbers R.J."/>
            <person name="Makela M.R."/>
            <person name="Barry K."/>
            <person name="Chovatia M."/>
            <person name="Clum A."/>
            <person name="Daum C."/>
            <person name="Haridas S."/>
            <person name="He G."/>
            <person name="LaButti K."/>
            <person name="Lipzen A."/>
            <person name="Mondo S."/>
            <person name="Riley R."/>
            <person name="Salamov A."/>
            <person name="Simmons B.A."/>
            <person name="Magnuson J.K."/>
            <person name="Henrissat B."/>
            <person name="Mortensen U.H."/>
            <person name="Larsen T.O."/>
            <person name="Devries R.P."/>
            <person name="Grigoriev I.V."/>
            <person name="Machida M."/>
            <person name="Baker S.E."/>
            <person name="Andersen M.R."/>
        </authorList>
    </citation>
    <scope>NUCLEOTIDE SEQUENCE [LARGE SCALE GENOMIC DNA]</scope>
    <source>
        <strain evidence="13 14">CBS 151.66</strain>
    </source>
</reference>
<evidence type="ECO:0000256" key="11">
    <source>
        <dbReference type="ARBA" id="ARBA00023136"/>
    </source>
</evidence>
<evidence type="ECO:0000256" key="6">
    <source>
        <dbReference type="ARBA" id="ARBA00022676"/>
    </source>
</evidence>
<keyword evidence="10 12" id="KW-1133">Transmembrane helix</keyword>
<dbReference type="UniPathway" id="UPA00196"/>
<dbReference type="GO" id="GO:0004376">
    <property type="term" value="F:GPI mannosyltransferase activity"/>
    <property type="evidence" value="ECO:0007669"/>
    <property type="project" value="InterPro"/>
</dbReference>